<evidence type="ECO:0000256" key="6">
    <source>
        <dbReference type="SAM" id="Phobius"/>
    </source>
</evidence>
<protein>
    <submittedName>
        <fullName evidence="8">EamA family transporter</fullName>
    </submittedName>
</protein>
<comment type="subcellular location">
    <subcellularLocation>
        <location evidence="1">Cell membrane</location>
        <topology evidence="1">Multi-pass membrane protein</topology>
    </subcellularLocation>
</comment>
<dbReference type="InterPro" id="IPR050638">
    <property type="entry name" value="AA-Vitamin_Transporters"/>
</dbReference>
<keyword evidence="4 6" id="KW-1133">Transmembrane helix</keyword>
<feature type="transmembrane region" description="Helical" evidence="6">
    <location>
        <begin position="86"/>
        <end position="103"/>
    </location>
</feature>
<evidence type="ECO:0000256" key="3">
    <source>
        <dbReference type="ARBA" id="ARBA00022692"/>
    </source>
</evidence>
<organism evidence="8 9">
    <name type="scientific">Sulfuracidifex metallicus DSM 6482 = JCM 9184</name>
    <dbReference type="NCBI Taxonomy" id="523847"/>
    <lineage>
        <taxon>Archaea</taxon>
        <taxon>Thermoproteota</taxon>
        <taxon>Thermoprotei</taxon>
        <taxon>Sulfolobales</taxon>
        <taxon>Sulfolobaceae</taxon>
        <taxon>Sulfuracidifex</taxon>
    </lineage>
</organism>
<proteinExistence type="predicted"/>
<keyword evidence="2" id="KW-1003">Cell membrane</keyword>
<evidence type="ECO:0000259" key="7">
    <source>
        <dbReference type="Pfam" id="PF00892"/>
    </source>
</evidence>
<dbReference type="Proteomes" id="UP000470772">
    <property type="component" value="Unassembled WGS sequence"/>
</dbReference>
<dbReference type="InterPro" id="IPR037185">
    <property type="entry name" value="EmrE-like"/>
</dbReference>
<feature type="domain" description="EamA" evidence="7">
    <location>
        <begin position="140"/>
        <end position="266"/>
    </location>
</feature>
<feature type="transmembrane region" description="Helical" evidence="6">
    <location>
        <begin position="199"/>
        <end position="217"/>
    </location>
</feature>
<keyword evidence="9" id="KW-1185">Reference proteome</keyword>
<dbReference type="GO" id="GO:0005886">
    <property type="term" value="C:plasma membrane"/>
    <property type="evidence" value="ECO:0007669"/>
    <property type="project" value="UniProtKB-SubCell"/>
</dbReference>
<feature type="transmembrane region" description="Helical" evidence="6">
    <location>
        <begin position="164"/>
        <end position="187"/>
    </location>
</feature>
<evidence type="ECO:0000313" key="9">
    <source>
        <dbReference type="Proteomes" id="UP000470772"/>
    </source>
</evidence>
<comment type="caution">
    <text evidence="8">The sequence shown here is derived from an EMBL/GenBank/DDBJ whole genome shotgun (WGS) entry which is preliminary data.</text>
</comment>
<feature type="transmembrane region" description="Helical" evidence="6">
    <location>
        <begin position="7"/>
        <end position="25"/>
    </location>
</feature>
<reference evidence="8 9" key="1">
    <citation type="submission" date="2019-10" db="EMBL/GenBank/DDBJ databases">
        <title>Sequencing and Assembly of Multiple Reported Metal-Biooxidizing Members of the Extremely Thermoacidophilic Archaeal Family Sulfolobaceae.</title>
        <authorList>
            <person name="Counts J.A."/>
            <person name="Kelly R.M."/>
        </authorList>
    </citation>
    <scope>NUCLEOTIDE SEQUENCE [LARGE SCALE GENOMIC DNA]</scope>
    <source>
        <strain evidence="8 9">DSM 6482</strain>
    </source>
</reference>
<name>A0A6A9QPE0_SULME</name>
<feature type="transmembrane region" description="Helical" evidence="6">
    <location>
        <begin position="61"/>
        <end position="80"/>
    </location>
</feature>
<evidence type="ECO:0000256" key="5">
    <source>
        <dbReference type="ARBA" id="ARBA00023136"/>
    </source>
</evidence>
<feature type="transmembrane region" description="Helical" evidence="6">
    <location>
        <begin position="31"/>
        <end position="49"/>
    </location>
</feature>
<keyword evidence="3 6" id="KW-0812">Transmembrane</keyword>
<accession>A0A6A9QPE0</accession>
<dbReference type="PANTHER" id="PTHR32322:SF18">
    <property type="entry name" value="S-ADENOSYLMETHIONINE_S-ADENOSYLHOMOCYSTEINE TRANSPORTER"/>
    <property type="match status" value="1"/>
</dbReference>
<keyword evidence="5 6" id="KW-0472">Membrane</keyword>
<dbReference type="AlphaFoldDB" id="A0A6A9QPE0"/>
<evidence type="ECO:0000256" key="2">
    <source>
        <dbReference type="ARBA" id="ARBA00022475"/>
    </source>
</evidence>
<evidence type="ECO:0000256" key="1">
    <source>
        <dbReference type="ARBA" id="ARBA00004651"/>
    </source>
</evidence>
<evidence type="ECO:0000256" key="4">
    <source>
        <dbReference type="ARBA" id="ARBA00022989"/>
    </source>
</evidence>
<dbReference type="InterPro" id="IPR000620">
    <property type="entry name" value="EamA_dom"/>
</dbReference>
<sequence>MNILKYLVPYIIFSILSYYFAKDGVEHSSPVLFMGIRYIIAGLPLLMIVKKIVINKDTIILAILTSISSVLWGYGLLYVSPAQSAVLSYSMPIFSLPLALILIRERPQKEEIIGLLVATFGLSIYSIPLLSGFELEGSELTLINAFFWASYTVYYRKMKDMDPLIVNTSQLLLGGIMMLIVSPLFGLEMQLNFETLTDLFFVSTLGGSVTFILWNVMMKYEKVNKVTVASFSIPIFSTVLDSIITSDIPSLYSVFGLSLMAVGIGVSRLKGGVGKVKPKRQLKIVHKIW</sequence>
<dbReference type="PANTHER" id="PTHR32322">
    <property type="entry name" value="INNER MEMBRANE TRANSPORTER"/>
    <property type="match status" value="1"/>
</dbReference>
<dbReference type="SUPFAM" id="SSF103481">
    <property type="entry name" value="Multidrug resistance efflux transporter EmrE"/>
    <property type="match status" value="2"/>
</dbReference>
<dbReference type="Pfam" id="PF00892">
    <property type="entry name" value="EamA"/>
    <property type="match status" value="2"/>
</dbReference>
<feature type="transmembrane region" description="Helical" evidence="6">
    <location>
        <begin position="112"/>
        <end position="131"/>
    </location>
</feature>
<evidence type="ECO:0000313" key="8">
    <source>
        <dbReference type="EMBL" id="MUN29155.1"/>
    </source>
</evidence>
<dbReference type="EMBL" id="WGGD01000005">
    <property type="protein sequence ID" value="MUN29155.1"/>
    <property type="molecule type" value="Genomic_DNA"/>
</dbReference>
<feature type="domain" description="EamA" evidence="7">
    <location>
        <begin position="16"/>
        <end position="125"/>
    </location>
</feature>
<feature type="transmembrane region" description="Helical" evidence="6">
    <location>
        <begin position="250"/>
        <end position="269"/>
    </location>
</feature>
<gene>
    <name evidence="8" type="ORF">GC250_06860</name>
</gene>